<evidence type="ECO:0000313" key="6">
    <source>
        <dbReference type="Proteomes" id="UP001174908"/>
    </source>
</evidence>
<feature type="signal peptide" evidence="2">
    <location>
        <begin position="1"/>
        <end position="27"/>
    </location>
</feature>
<feature type="domain" description="Peptidase C14 caspase" evidence="3">
    <location>
        <begin position="30"/>
        <end position="297"/>
    </location>
</feature>
<name>A0ABT7NAJ5_9BURK</name>
<dbReference type="Gene3D" id="3.40.50.1460">
    <property type="match status" value="1"/>
</dbReference>
<dbReference type="RefSeq" id="WP_286660061.1">
    <property type="nucleotide sequence ID" value="NZ_JASZYV010000002.1"/>
</dbReference>
<dbReference type="EMBL" id="JASZYV010000002">
    <property type="protein sequence ID" value="MDM0044952.1"/>
    <property type="molecule type" value="Genomic_DNA"/>
</dbReference>
<keyword evidence="6" id="KW-1185">Reference proteome</keyword>
<dbReference type="InterPro" id="IPR050452">
    <property type="entry name" value="Metacaspase"/>
</dbReference>
<evidence type="ECO:0000259" key="4">
    <source>
        <dbReference type="Pfam" id="PF02933"/>
    </source>
</evidence>
<gene>
    <name evidence="5" type="ORF">QTH91_10685</name>
</gene>
<reference evidence="5" key="1">
    <citation type="submission" date="2023-06" db="EMBL/GenBank/DDBJ databases">
        <authorList>
            <person name="Jiang Y."/>
            <person name="Liu Q."/>
        </authorList>
    </citation>
    <scope>NUCLEOTIDE SEQUENCE</scope>
    <source>
        <strain evidence="5">CGMCC 1.12089</strain>
    </source>
</reference>
<dbReference type="InterPro" id="IPR004201">
    <property type="entry name" value="Cdc48_dom2"/>
</dbReference>
<comment type="caution">
    <text evidence="5">The sequence shown here is derived from an EMBL/GenBank/DDBJ whole genome shotgun (WGS) entry which is preliminary data.</text>
</comment>
<dbReference type="PANTHER" id="PTHR48104">
    <property type="entry name" value="METACASPASE-4"/>
    <property type="match status" value="1"/>
</dbReference>
<protein>
    <submittedName>
        <fullName evidence="5">Caspase family protein</fullName>
    </submittedName>
</protein>
<keyword evidence="2" id="KW-0732">Signal</keyword>
<dbReference type="Pfam" id="PF00656">
    <property type="entry name" value="Peptidase_C14"/>
    <property type="match status" value="1"/>
</dbReference>
<dbReference type="Proteomes" id="UP001174908">
    <property type="component" value="Unassembled WGS sequence"/>
</dbReference>
<feature type="region of interest" description="Disordered" evidence="1">
    <location>
        <begin position="661"/>
        <end position="684"/>
    </location>
</feature>
<feature type="chain" id="PRO_5046825662" evidence="2">
    <location>
        <begin position="28"/>
        <end position="684"/>
    </location>
</feature>
<organism evidence="5 6">
    <name type="scientific">Variovorax dokdonensis</name>
    <dbReference type="NCBI Taxonomy" id="344883"/>
    <lineage>
        <taxon>Bacteria</taxon>
        <taxon>Pseudomonadati</taxon>
        <taxon>Pseudomonadota</taxon>
        <taxon>Betaproteobacteria</taxon>
        <taxon>Burkholderiales</taxon>
        <taxon>Comamonadaceae</taxon>
        <taxon>Variovorax</taxon>
    </lineage>
</organism>
<dbReference type="PANTHER" id="PTHR48104:SF30">
    <property type="entry name" value="METACASPASE-1"/>
    <property type="match status" value="1"/>
</dbReference>
<evidence type="ECO:0000259" key="3">
    <source>
        <dbReference type="Pfam" id="PF00656"/>
    </source>
</evidence>
<evidence type="ECO:0000256" key="1">
    <source>
        <dbReference type="SAM" id="MobiDB-lite"/>
    </source>
</evidence>
<dbReference type="Pfam" id="PF02933">
    <property type="entry name" value="CDC48_2"/>
    <property type="match status" value="1"/>
</dbReference>
<evidence type="ECO:0000313" key="5">
    <source>
        <dbReference type="EMBL" id="MDM0044952.1"/>
    </source>
</evidence>
<evidence type="ECO:0000256" key="2">
    <source>
        <dbReference type="SAM" id="SignalP"/>
    </source>
</evidence>
<feature type="compositionally biased region" description="Polar residues" evidence="1">
    <location>
        <begin position="675"/>
        <end position="684"/>
    </location>
</feature>
<proteinExistence type="predicted"/>
<sequence length="684" mass="72674">MRSPLLRRLPHLLVLWLALTAALPASATARALLVGVSELANQSPSLWLQAPRNDVLLMRNTLQQQGVSQADISMLADGVAGARPPDAQGIHDALAALLARSRSGDFVLLYFSGHGTRVRDRAKRYAEPDGLAENFLARDAQLGPGGGDMPLAGGLRDVDFDGWIRAFLARGVFVWSVFDTCAAASMTRGVRSLGGDAQRNDPQSDDDPVRFRGIRVDQLAQAPAGTALPADLAPPDAPPLPRARYVAFFASESHQVTPELRLPRGDRSARPQGLLTWALAQALARRPASYRALYNDVVSLYAPVVAELESRFPARDLPSPVAEGNLDLPVLRNAPAPLSTRPVWPARRAGGQLAMSVGLLDGLEPGQSVRVLATLDDGTQRSANARLERVDGGSAHLPVPSALADAGDAALWGVTPLADPPSALLRVQAPRPLPDAISLAYPAAIRVVPEGGAEAADVQLMAEGGGTRLRILSAELAALTSAQPPALRDEGELRDYLAALAELKWLGRLRQLAQGNGLAGFEAMLETWAGDRLVRSQPALRADGQPLAAGERVALNVRNTSGQSIDLVVVGIEADGAVRQVYPQAISESNRFERGTREQPAQQRFDLSWLEPARGGRLLVVAAPAAPFSAPRLFGSAPPDALPGLRLRGALQRDDERQAYGALAVWPPGAPSTEPIPSTRRSTP</sequence>
<feature type="domain" description="CDC48" evidence="4">
    <location>
        <begin position="544"/>
        <end position="600"/>
    </location>
</feature>
<dbReference type="InterPro" id="IPR011600">
    <property type="entry name" value="Pept_C14_caspase"/>
</dbReference>
<accession>A0ABT7NAJ5</accession>